<accession>A0ACC2PBK6</accession>
<protein>
    <submittedName>
        <fullName evidence="1">Uncharacterized protein</fullName>
    </submittedName>
</protein>
<proteinExistence type="predicted"/>
<sequence length="805" mass="92513">MQDSGVTRSVERSSTFWRVIENELEFVEPFIKNIIAAKGLDDHVILRSKNESIFDELETFVKSGEYTRRIPPLLDDTISHEFYGHCGKDPSKFFFMIGHKSKVRAMIEVCKNQALWENASPPTRPPNNPLFERMDEMMEDSDDLPDEIENASADSTFMRMLTTSLKQNANKVESQRTYPDAMIKFCMYTYFNGGTMAYQVLSLGLPIPPLETIHQRIKSTKPRVDGEFEIRGLKEFLKARKLPPNVWISESVTKCVQRFQYNARDNEVAGFVRHLDENGMPRAHTFRMRSVDDLKRYLKDEKPASILYCYMAQPIAVDAPPYCLALFGSDESFSSEDCLKRWDTIARLLEQERITVLGFSSEDDPRLLKAMCMKSRLGEESLTNATNISGFCAEYLPNQICIQDPVTSVVSKLFNRFLLSTTTLTIGEHGANLGNLADLVDDFPKDKHQLTHVMLSPKKDFNLETVVKVCHSRVIKLLKNIPESEGTVEYLKLMNMILHSYLSTKMSPLMRIYCMWYPVFFLRLWHTSLGEPTDNSVIEKFIPFDTYVSIEINAHSLVNLILKNMNKPNPDQSLLLWQCSTKICKELFKMLRTPDCYYRHAVNCTPLEALRKVQRIELIDDIITYDYSRDGEKLNFPKTKPLKVPYEKITVNSLCVNLEKDPIMNQELTISAVQSVIDRAKQDAFQQILKLGVNNVKIEDCHGICARVRSPDAFVATEENNKKADDEKIVYSRRPVDNIIEVVEQCLDPEERTVLEDVNGWNILQDHSMKNPTPREADPLVEYVDGDGKKKIVLKSSVIHWYSED</sequence>
<gene>
    <name evidence="1" type="ORF">QAD02_016796</name>
</gene>
<dbReference type="EMBL" id="CM056742">
    <property type="protein sequence ID" value="KAJ8681009.1"/>
    <property type="molecule type" value="Genomic_DNA"/>
</dbReference>
<reference evidence="1" key="1">
    <citation type="submission" date="2023-04" db="EMBL/GenBank/DDBJ databases">
        <title>A chromosome-level genome assembly of the parasitoid wasp Eretmocerus hayati.</title>
        <authorList>
            <person name="Zhong Y."/>
            <person name="Liu S."/>
            <person name="Liu Y."/>
        </authorList>
    </citation>
    <scope>NUCLEOTIDE SEQUENCE</scope>
    <source>
        <strain evidence="1">ZJU_SS_LIU_2023</strain>
    </source>
</reference>
<keyword evidence="2" id="KW-1185">Reference proteome</keyword>
<organism evidence="1 2">
    <name type="scientific">Eretmocerus hayati</name>
    <dbReference type="NCBI Taxonomy" id="131215"/>
    <lineage>
        <taxon>Eukaryota</taxon>
        <taxon>Metazoa</taxon>
        <taxon>Ecdysozoa</taxon>
        <taxon>Arthropoda</taxon>
        <taxon>Hexapoda</taxon>
        <taxon>Insecta</taxon>
        <taxon>Pterygota</taxon>
        <taxon>Neoptera</taxon>
        <taxon>Endopterygota</taxon>
        <taxon>Hymenoptera</taxon>
        <taxon>Apocrita</taxon>
        <taxon>Proctotrupomorpha</taxon>
        <taxon>Chalcidoidea</taxon>
        <taxon>Aphelinidae</taxon>
        <taxon>Aphelininae</taxon>
        <taxon>Eretmocerus</taxon>
    </lineage>
</organism>
<evidence type="ECO:0000313" key="2">
    <source>
        <dbReference type="Proteomes" id="UP001239111"/>
    </source>
</evidence>
<dbReference type="Proteomes" id="UP001239111">
    <property type="component" value="Chromosome 2"/>
</dbReference>
<name>A0ACC2PBK6_9HYME</name>
<evidence type="ECO:0000313" key="1">
    <source>
        <dbReference type="EMBL" id="KAJ8681009.1"/>
    </source>
</evidence>
<comment type="caution">
    <text evidence="1">The sequence shown here is derived from an EMBL/GenBank/DDBJ whole genome shotgun (WGS) entry which is preliminary data.</text>
</comment>